<reference evidence="1" key="2">
    <citation type="submission" date="2024-06" db="EMBL/GenBank/DDBJ databases">
        <authorList>
            <person name="Plum-Jensen L.E."/>
            <person name="Schramm A."/>
            <person name="Marshall I.P.G."/>
        </authorList>
    </citation>
    <scope>NUCLEOTIDE SEQUENCE</scope>
    <source>
        <strain evidence="1">Rat1</strain>
    </source>
</reference>
<reference evidence="1" key="1">
    <citation type="journal article" date="2024" name="Syst. Appl. Microbiol.">
        <title>First single-strain enrichments of Electrothrix cable bacteria, description of E. aestuarii sp. nov. and E. rattekaaiensis sp. nov., and proposal of a cable bacteria taxonomy following the rules of the SeqCode.</title>
        <authorList>
            <person name="Plum-Jensen L.E."/>
            <person name="Schramm A."/>
            <person name="Marshall I.P.G."/>
        </authorList>
    </citation>
    <scope>NUCLEOTIDE SEQUENCE</scope>
    <source>
        <strain evidence="1">Rat1</strain>
    </source>
</reference>
<evidence type="ECO:0000313" key="1">
    <source>
        <dbReference type="EMBL" id="XCN71145.1"/>
    </source>
</evidence>
<accession>A0AAU8LNU7</accession>
<organism evidence="1">
    <name type="scientific">Candidatus Electrothrix aestuarii</name>
    <dbReference type="NCBI Taxonomy" id="3062594"/>
    <lineage>
        <taxon>Bacteria</taxon>
        <taxon>Pseudomonadati</taxon>
        <taxon>Thermodesulfobacteriota</taxon>
        <taxon>Desulfobulbia</taxon>
        <taxon>Desulfobulbales</taxon>
        <taxon>Desulfobulbaceae</taxon>
        <taxon>Candidatus Electrothrix</taxon>
    </lineage>
</organism>
<dbReference type="EMBL" id="CP159373">
    <property type="protein sequence ID" value="XCN71145.1"/>
    <property type="molecule type" value="Genomic_DNA"/>
</dbReference>
<protein>
    <submittedName>
        <fullName evidence="1">Uncharacterized protein</fullName>
    </submittedName>
</protein>
<dbReference type="AlphaFoldDB" id="A0AAU8LNU7"/>
<name>A0AAU8LNU7_9BACT</name>
<proteinExistence type="predicted"/>
<dbReference type="KEGG" id="eaj:Q3M24_12550"/>
<gene>
    <name evidence="1" type="ORF">Q3M24_12550</name>
</gene>
<sequence length="141" mass="16241">MHFERLLTSQSYRSPGEQQRWARDKFSALLAESSLEELPSEEFVKSKGRTILLIVAVYSLNDLRLLDKLDELCSRQKKMAVGMYIYDIENINSQYDLDKFIPGILPAYQTPMIGIWENGELKKSAWGNDALGVLNDMFFLI</sequence>